<comment type="caution">
    <text evidence="1">The sequence shown here is derived from an EMBL/GenBank/DDBJ whole genome shotgun (WGS) entry which is preliminary data.</text>
</comment>
<dbReference type="AlphaFoldDB" id="A0A9W4E0F1"/>
<reference evidence="1" key="1">
    <citation type="submission" date="2021-06" db="EMBL/GenBank/DDBJ databases">
        <authorList>
            <person name="Arsene-Ploetze F."/>
        </authorList>
    </citation>
    <scope>NUCLEOTIDE SEQUENCE</scope>
    <source>
        <strain evidence="1">SBRY1</strain>
    </source>
</reference>
<organism evidence="1 2">
    <name type="scientific">Actinacidiphila bryophytorum</name>
    <dbReference type="NCBI Taxonomy" id="1436133"/>
    <lineage>
        <taxon>Bacteria</taxon>
        <taxon>Bacillati</taxon>
        <taxon>Actinomycetota</taxon>
        <taxon>Actinomycetes</taxon>
        <taxon>Kitasatosporales</taxon>
        <taxon>Streptomycetaceae</taxon>
        <taxon>Actinacidiphila</taxon>
    </lineage>
</organism>
<accession>A0A9W4E0F1</accession>
<proteinExistence type="predicted"/>
<gene>
    <name evidence="1" type="ORF">SBRY_11164</name>
</gene>
<evidence type="ECO:0000313" key="2">
    <source>
        <dbReference type="Proteomes" id="UP001153328"/>
    </source>
</evidence>
<evidence type="ECO:0000313" key="1">
    <source>
        <dbReference type="EMBL" id="CAG7608659.1"/>
    </source>
</evidence>
<protein>
    <submittedName>
        <fullName evidence="1">Uncharacterized protein</fullName>
    </submittedName>
</protein>
<sequence>MNLGFAYPSDHRHLSRIAPPSLIQMYEGQWPRAC</sequence>
<dbReference type="Proteomes" id="UP001153328">
    <property type="component" value="Unassembled WGS sequence"/>
</dbReference>
<keyword evidence="2" id="KW-1185">Reference proteome</keyword>
<dbReference type="EMBL" id="CAJVAX010000001">
    <property type="protein sequence ID" value="CAG7608659.1"/>
    <property type="molecule type" value="Genomic_DNA"/>
</dbReference>
<name>A0A9W4E0F1_9ACTN</name>